<reference evidence="2 3" key="1">
    <citation type="submission" date="2024-08" db="EMBL/GenBank/DDBJ databases">
        <authorList>
            <person name="Cucini C."/>
            <person name="Frati F."/>
        </authorList>
    </citation>
    <scope>NUCLEOTIDE SEQUENCE [LARGE SCALE GENOMIC DNA]</scope>
</reference>
<evidence type="ECO:0000256" key="1">
    <source>
        <dbReference type="SAM" id="SignalP"/>
    </source>
</evidence>
<name>A0ABP1QC99_9HEXA</name>
<accession>A0ABP1QC99</accession>
<keyword evidence="3" id="KW-1185">Reference proteome</keyword>
<organism evidence="2 3">
    <name type="scientific">Orchesella dallaii</name>
    <dbReference type="NCBI Taxonomy" id="48710"/>
    <lineage>
        <taxon>Eukaryota</taxon>
        <taxon>Metazoa</taxon>
        <taxon>Ecdysozoa</taxon>
        <taxon>Arthropoda</taxon>
        <taxon>Hexapoda</taxon>
        <taxon>Collembola</taxon>
        <taxon>Entomobryomorpha</taxon>
        <taxon>Entomobryoidea</taxon>
        <taxon>Orchesellidae</taxon>
        <taxon>Orchesellinae</taxon>
        <taxon>Orchesella</taxon>
    </lineage>
</organism>
<evidence type="ECO:0000313" key="2">
    <source>
        <dbReference type="EMBL" id="CAL8098015.1"/>
    </source>
</evidence>
<keyword evidence="1" id="KW-0732">Signal</keyword>
<sequence>MKFVSAVLPALIYLVHCTQPVYSFLQLNGCPDFKDLREGSTQGQTQWDVKPFGNTTRYRIIQPEVDVLASCSETAIRYFILDNSPNETFITQEDAVPDELPNPEAVTLTEHYHDGFNYFQGSEYCVNALMDFAMSLRVCQPICNSFQSSSKARLCVPKCCPPDEVLDYWSLHCLKLDPEEPKWEPVVCDGDTCTQINPSETIHYHRNTLPCIRNSRQRHPLKSIETLENDAKVIEEKQK</sequence>
<protein>
    <submittedName>
        <fullName evidence="2">Uncharacterized protein</fullName>
    </submittedName>
</protein>
<proteinExistence type="predicted"/>
<gene>
    <name evidence="2" type="ORF">ODALV1_LOCUS9810</name>
</gene>
<feature type="signal peptide" evidence="1">
    <location>
        <begin position="1"/>
        <end position="17"/>
    </location>
</feature>
<dbReference type="Proteomes" id="UP001642540">
    <property type="component" value="Unassembled WGS sequence"/>
</dbReference>
<dbReference type="EMBL" id="CAXLJM020000030">
    <property type="protein sequence ID" value="CAL8098015.1"/>
    <property type="molecule type" value="Genomic_DNA"/>
</dbReference>
<feature type="chain" id="PRO_5047084887" evidence="1">
    <location>
        <begin position="18"/>
        <end position="239"/>
    </location>
</feature>
<evidence type="ECO:0000313" key="3">
    <source>
        <dbReference type="Proteomes" id="UP001642540"/>
    </source>
</evidence>
<comment type="caution">
    <text evidence="2">The sequence shown here is derived from an EMBL/GenBank/DDBJ whole genome shotgun (WGS) entry which is preliminary data.</text>
</comment>